<dbReference type="EMBL" id="JAHWXH010000003">
    <property type="protein sequence ID" value="MDS0246517.1"/>
    <property type="molecule type" value="Genomic_DNA"/>
</dbReference>
<proteinExistence type="inferred from homology"/>
<dbReference type="InterPro" id="IPR036513">
    <property type="entry name" value="STAS_dom_sf"/>
</dbReference>
<dbReference type="InterPro" id="IPR003658">
    <property type="entry name" value="Anti-sigma_ant"/>
</dbReference>
<dbReference type="RefSeq" id="WP_310891975.1">
    <property type="nucleotide sequence ID" value="NZ_BAAAGR010000003.1"/>
</dbReference>
<dbReference type="CDD" id="cd07043">
    <property type="entry name" value="STAS_anti-anti-sigma_factors"/>
    <property type="match status" value="1"/>
</dbReference>
<dbReference type="SUPFAM" id="SSF52091">
    <property type="entry name" value="SpoIIaa-like"/>
    <property type="match status" value="1"/>
</dbReference>
<dbReference type="Proteomes" id="UP001183582">
    <property type="component" value="Unassembled WGS sequence"/>
</dbReference>
<evidence type="ECO:0000313" key="5">
    <source>
        <dbReference type="Proteomes" id="UP001183582"/>
    </source>
</evidence>
<dbReference type="GO" id="GO:0043856">
    <property type="term" value="F:anti-sigma factor antagonist activity"/>
    <property type="evidence" value="ECO:0007669"/>
    <property type="project" value="InterPro"/>
</dbReference>
<organism evidence="4 5">
    <name type="scientific">Microbacterium aurantiacum</name>
    <dbReference type="NCBI Taxonomy" id="162393"/>
    <lineage>
        <taxon>Bacteria</taxon>
        <taxon>Bacillati</taxon>
        <taxon>Actinomycetota</taxon>
        <taxon>Actinomycetes</taxon>
        <taxon>Micrococcales</taxon>
        <taxon>Microbacteriaceae</taxon>
        <taxon>Microbacterium</taxon>
    </lineage>
</organism>
<reference evidence="4 5" key="1">
    <citation type="submission" date="2021-06" db="EMBL/GenBank/DDBJ databases">
        <title>Genome-based taxonomic framework of Microbacterium strains isolated from marine environment, the description of four new species and reclassification of four preexisting species.</title>
        <authorList>
            <person name="Lee S.D."/>
            <person name="Kim S.-M."/>
            <person name="Byeon Y.-S."/>
            <person name="Yang H.L."/>
            <person name="Kim I.S."/>
        </authorList>
    </citation>
    <scope>NUCLEOTIDE SEQUENCE [LARGE SCALE GENOMIC DNA]</scope>
    <source>
        <strain evidence="4 5">KACC 20514</strain>
    </source>
</reference>
<evidence type="ECO:0000313" key="4">
    <source>
        <dbReference type="EMBL" id="MDS0246517.1"/>
    </source>
</evidence>
<dbReference type="GeneID" id="301459170"/>
<evidence type="ECO:0000256" key="2">
    <source>
        <dbReference type="RuleBase" id="RU003749"/>
    </source>
</evidence>
<comment type="caution">
    <text evidence="4">The sequence shown here is derived from an EMBL/GenBank/DDBJ whole genome shotgun (WGS) entry which is preliminary data.</text>
</comment>
<protein>
    <recommendedName>
        <fullName evidence="2">Anti-sigma factor antagonist</fullName>
    </recommendedName>
</protein>
<dbReference type="Pfam" id="PF01740">
    <property type="entry name" value="STAS"/>
    <property type="match status" value="1"/>
</dbReference>
<dbReference type="PROSITE" id="PS50801">
    <property type="entry name" value="STAS"/>
    <property type="match status" value="1"/>
</dbReference>
<accession>A0AAJ2HJ05</accession>
<comment type="similarity">
    <text evidence="1 2">Belongs to the anti-sigma-factor antagonist family.</text>
</comment>
<gene>
    <name evidence="4" type="ORF">KZC50_13015</name>
</gene>
<name>A0AAJ2HJ05_9MICO</name>
<dbReference type="AlphaFoldDB" id="A0AAJ2HJ05"/>
<evidence type="ECO:0000259" key="3">
    <source>
        <dbReference type="PROSITE" id="PS50801"/>
    </source>
</evidence>
<dbReference type="NCBIfam" id="TIGR00377">
    <property type="entry name" value="ant_ant_sig"/>
    <property type="match status" value="1"/>
</dbReference>
<dbReference type="Gene3D" id="3.30.750.24">
    <property type="entry name" value="STAS domain"/>
    <property type="match status" value="1"/>
</dbReference>
<evidence type="ECO:0000256" key="1">
    <source>
        <dbReference type="ARBA" id="ARBA00009013"/>
    </source>
</evidence>
<feature type="domain" description="STAS" evidence="3">
    <location>
        <begin position="1"/>
        <end position="91"/>
    </location>
</feature>
<dbReference type="PANTHER" id="PTHR33495">
    <property type="entry name" value="ANTI-SIGMA FACTOR ANTAGONIST TM_1081-RELATED-RELATED"/>
    <property type="match status" value="1"/>
</dbReference>
<dbReference type="InterPro" id="IPR002645">
    <property type="entry name" value="STAS_dom"/>
</dbReference>
<sequence>MHLTVSREPELIAVTVSGRFDAHRVDEFERSVVALVDDTRPHVYVDLSEVESMDAAAVKVLVRTREAALAHSGTMTIVEVSDAVRTVLAQTRHEGDFRVSRSPQRMRA</sequence>
<dbReference type="PANTHER" id="PTHR33495:SF2">
    <property type="entry name" value="ANTI-SIGMA FACTOR ANTAGONIST TM_1081-RELATED"/>
    <property type="match status" value="1"/>
</dbReference>